<sequence>MLRGLRINGVSPANKYLDRACGKNLLHSPRDKATTTQPLPLPRARLRLLAGPNHRLHNNAPPVQSFPSRRPTLSAMARPCNVVDPEEHYQRLERLLTELYLVLRTLIYQGGTLLPPPSFNFHPPPPPPPSEGRPRNPPSRRGGCEERMRSRRDREDDDQQQSGGNNNNNTRQRTICEDDVRDCDEGYADDASDGRNFVIQNNRRNNQVREINLCSQLQNKKMHNNAKSIIIAFICSSLTEQF</sequence>
<dbReference type="EMBL" id="CADEPI010000291">
    <property type="protein sequence ID" value="CAB3383008.1"/>
    <property type="molecule type" value="Genomic_DNA"/>
</dbReference>
<dbReference type="Proteomes" id="UP000494165">
    <property type="component" value="Unassembled WGS sequence"/>
</dbReference>
<organism evidence="2 3">
    <name type="scientific">Cloeon dipterum</name>
    <dbReference type="NCBI Taxonomy" id="197152"/>
    <lineage>
        <taxon>Eukaryota</taxon>
        <taxon>Metazoa</taxon>
        <taxon>Ecdysozoa</taxon>
        <taxon>Arthropoda</taxon>
        <taxon>Hexapoda</taxon>
        <taxon>Insecta</taxon>
        <taxon>Pterygota</taxon>
        <taxon>Palaeoptera</taxon>
        <taxon>Ephemeroptera</taxon>
        <taxon>Pisciforma</taxon>
        <taxon>Baetidae</taxon>
        <taxon>Cloeon</taxon>
    </lineage>
</organism>
<protein>
    <submittedName>
        <fullName evidence="2">Uncharacterized protein</fullName>
    </submittedName>
</protein>
<dbReference type="AlphaFoldDB" id="A0A8S1DKC3"/>
<comment type="caution">
    <text evidence="2">The sequence shown here is derived from an EMBL/GenBank/DDBJ whole genome shotgun (WGS) entry which is preliminary data.</text>
</comment>
<evidence type="ECO:0000313" key="3">
    <source>
        <dbReference type="Proteomes" id="UP000494165"/>
    </source>
</evidence>
<evidence type="ECO:0000313" key="2">
    <source>
        <dbReference type="EMBL" id="CAB3383008.1"/>
    </source>
</evidence>
<proteinExistence type="predicted"/>
<feature type="compositionally biased region" description="Low complexity" evidence="1">
    <location>
        <begin position="160"/>
        <end position="169"/>
    </location>
</feature>
<feature type="compositionally biased region" description="Basic and acidic residues" evidence="1">
    <location>
        <begin position="142"/>
        <end position="154"/>
    </location>
</feature>
<feature type="region of interest" description="Disordered" evidence="1">
    <location>
        <begin position="117"/>
        <end position="173"/>
    </location>
</feature>
<name>A0A8S1DKC3_9INSE</name>
<evidence type="ECO:0000256" key="1">
    <source>
        <dbReference type="SAM" id="MobiDB-lite"/>
    </source>
</evidence>
<feature type="compositionally biased region" description="Pro residues" evidence="1">
    <location>
        <begin position="117"/>
        <end position="137"/>
    </location>
</feature>
<reference evidence="2 3" key="1">
    <citation type="submission" date="2020-04" db="EMBL/GenBank/DDBJ databases">
        <authorList>
            <person name="Alioto T."/>
            <person name="Alioto T."/>
            <person name="Gomez Garrido J."/>
        </authorList>
    </citation>
    <scope>NUCLEOTIDE SEQUENCE [LARGE SCALE GENOMIC DNA]</scope>
</reference>
<gene>
    <name evidence="2" type="ORF">CLODIP_2_CD08243</name>
</gene>
<accession>A0A8S1DKC3</accession>
<keyword evidence="3" id="KW-1185">Reference proteome</keyword>